<organism evidence="1 2">
    <name type="scientific">Speluncibacter jeojiensis</name>
    <dbReference type="NCBI Taxonomy" id="2710754"/>
    <lineage>
        <taxon>Bacteria</taxon>
        <taxon>Bacillati</taxon>
        <taxon>Actinomycetota</taxon>
        <taxon>Actinomycetes</taxon>
        <taxon>Mycobacteriales</taxon>
        <taxon>Speluncibacteraceae</taxon>
        <taxon>Speluncibacter</taxon>
    </lineage>
</organism>
<gene>
    <name evidence="1" type="ORF">NVS88_15380</name>
</gene>
<evidence type="ECO:0000313" key="1">
    <source>
        <dbReference type="EMBL" id="MDG3015942.1"/>
    </source>
</evidence>
<dbReference type="RefSeq" id="WP_332520295.1">
    <property type="nucleotide sequence ID" value="NZ_JANRHA010000010.1"/>
</dbReference>
<dbReference type="PANTHER" id="PTHR39757">
    <property type="match status" value="1"/>
</dbReference>
<reference evidence="1" key="1">
    <citation type="submission" date="2022-08" db="EMBL/GenBank/DDBJ databases">
        <title>Genome analysis of Corynebacteriales strain.</title>
        <authorList>
            <person name="Lee S.D."/>
        </authorList>
    </citation>
    <scope>NUCLEOTIDE SEQUENCE</scope>
    <source>
        <strain evidence="1">D3-21</strain>
    </source>
</reference>
<dbReference type="InterPro" id="IPR036188">
    <property type="entry name" value="FAD/NAD-bd_sf"/>
</dbReference>
<dbReference type="Gene3D" id="3.50.50.60">
    <property type="entry name" value="FAD/NAD(P)-binding domain"/>
    <property type="match status" value="1"/>
</dbReference>
<protein>
    <submittedName>
        <fullName evidence="1">Lycopene cyclase family protein</fullName>
    </submittedName>
</protein>
<dbReference type="PANTHER" id="PTHR39757:SF5">
    <property type="entry name" value="OS02G0190600 PROTEIN"/>
    <property type="match status" value="1"/>
</dbReference>
<evidence type="ECO:0000313" key="2">
    <source>
        <dbReference type="Proteomes" id="UP001152755"/>
    </source>
</evidence>
<dbReference type="AlphaFoldDB" id="A0A9X4M4I8"/>
<sequence length="379" mass="40272">MTLTSPADVDVAVVGLGPAGRSLAGRCAAAGLTVTAVDLRPGRVWTPTYALWADELPWWLDDSVVAARVQAPQVWARTEHAVPRPYAVLDTAELQRSLALDGVRVIAGRATVVDRTRITLADGAVVRARHVVDARGLPPAPAVAQQTAYGVVVPRERALPALGPGGAWFMDWRPDNGAPAGEPPSFLYAIPLDADRVLLEETCLAARPALGPDQLRERLHARAASRGVELRPGDATETVRIALQGSGIPRLTRRRGAVRFGAGGALVHPCTGYSLGATLGLADPLARALAESRDPTALLWPRRAVAVEVLRRRGLAALVALGPEPTVEFFESFFTLPAPRQRAFLSLRDRPTAVAAAMWALFRAVPGPVRRSLAGAVLP</sequence>
<dbReference type="Proteomes" id="UP001152755">
    <property type="component" value="Unassembled WGS sequence"/>
</dbReference>
<proteinExistence type="predicted"/>
<dbReference type="Pfam" id="PF05834">
    <property type="entry name" value="Lycopene_cycl"/>
    <property type="match status" value="1"/>
</dbReference>
<comment type="caution">
    <text evidence="1">The sequence shown here is derived from an EMBL/GenBank/DDBJ whole genome shotgun (WGS) entry which is preliminary data.</text>
</comment>
<keyword evidence="2" id="KW-1185">Reference proteome</keyword>
<dbReference type="EMBL" id="JANRHA010000010">
    <property type="protein sequence ID" value="MDG3015942.1"/>
    <property type="molecule type" value="Genomic_DNA"/>
</dbReference>
<dbReference type="SUPFAM" id="SSF51905">
    <property type="entry name" value="FAD/NAD(P)-binding domain"/>
    <property type="match status" value="1"/>
</dbReference>
<name>A0A9X4M4I8_9ACTN</name>
<accession>A0A9X4M4I8</accession>